<dbReference type="EMBL" id="JACOPK010000014">
    <property type="protein sequence ID" value="MBC5696673.1"/>
    <property type="molecule type" value="Genomic_DNA"/>
</dbReference>
<evidence type="ECO:0000313" key="1">
    <source>
        <dbReference type="EMBL" id="MBC5696673.1"/>
    </source>
</evidence>
<evidence type="ECO:0000313" key="2">
    <source>
        <dbReference type="Proteomes" id="UP000641741"/>
    </source>
</evidence>
<proteinExistence type="predicted"/>
<gene>
    <name evidence="1" type="ORF">H8S02_12125</name>
</gene>
<accession>A0ABR7GQS4</accession>
<protein>
    <submittedName>
        <fullName evidence="1">DUF2971 domain-containing protein</fullName>
    </submittedName>
</protein>
<name>A0ABR7GQS4_9FIRM</name>
<organism evidence="1 2">
    <name type="scientific">Agathobaculum hominis</name>
    <dbReference type="NCBI Taxonomy" id="2763014"/>
    <lineage>
        <taxon>Bacteria</taxon>
        <taxon>Bacillati</taxon>
        <taxon>Bacillota</taxon>
        <taxon>Clostridia</taxon>
        <taxon>Eubacteriales</taxon>
        <taxon>Butyricicoccaceae</taxon>
        <taxon>Agathobaculum</taxon>
    </lineage>
</organism>
<comment type="caution">
    <text evidence="1">The sequence shown here is derived from an EMBL/GenBank/DDBJ whole genome shotgun (WGS) entry which is preliminary data.</text>
</comment>
<dbReference type="RefSeq" id="WP_186970738.1">
    <property type="nucleotide sequence ID" value="NZ_JACOPK010000014.1"/>
</dbReference>
<keyword evidence="2" id="KW-1185">Reference proteome</keyword>
<dbReference type="Proteomes" id="UP000641741">
    <property type="component" value="Unassembled WGS sequence"/>
</dbReference>
<sequence length="336" mass="38610">MNAQEREAFWKTLCALPGLDLSQDAKQLMAAIRFPKLLFRYRPVNLNSLEALRTNRLYFSSANYYDDPFDTFLHIDIDSIHQELLTAFQTRESTEAVTEGVKDILGGMLTEEQKAFFTADNVTKMLSNGLVENFLSSALALRDEIKKDTWSICFSENGFNEVLWLKYADQHRGFVQIYDLEKKENYLCGKQEKCQNCGIKNFGTPLYPIYYSNAPYNATNFAKLVMLNKIGEISDTTISKYLYDSVGNGTWERERTTLIKRKCHEYDEEWRMITACPMKPPVMMEWIPSGIILGLRMGVKEENLVVSMAREAGIKDIYKSIIDSKNRLNAVPVTPK</sequence>
<reference evidence="1 2" key="1">
    <citation type="submission" date="2020-08" db="EMBL/GenBank/DDBJ databases">
        <title>Genome public.</title>
        <authorList>
            <person name="Liu C."/>
            <person name="Sun Q."/>
        </authorList>
    </citation>
    <scope>NUCLEOTIDE SEQUENCE [LARGE SCALE GENOMIC DNA]</scope>
    <source>
        <strain evidence="1 2">M2</strain>
    </source>
</reference>